<keyword evidence="2" id="KW-1185">Reference proteome</keyword>
<dbReference type="EMBL" id="KL197725">
    <property type="protein sequence ID" value="KDQ55348.1"/>
    <property type="molecule type" value="Genomic_DNA"/>
</dbReference>
<dbReference type="AlphaFoldDB" id="A0A067PKA9"/>
<organism evidence="1 2">
    <name type="scientific">Jaapia argillacea MUCL 33604</name>
    <dbReference type="NCBI Taxonomy" id="933084"/>
    <lineage>
        <taxon>Eukaryota</taxon>
        <taxon>Fungi</taxon>
        <taxon>Dikarya</taxon>
        <taxon>Basidiomycota</taxon>
        <taxon>Agaricomycotina</taxon>
        <taxon>Agaricomycetes</taxon>
        <taxon>Agaricomycetidae</taxon>
        <taxon>Jaapiales</taxon>
        <taxon>Jaapiaceae</taxon>
        <taxon>Jaapia</taxon>
    </lineage>
</organism>
<dbReference type="InParanoid" id="A0A067PKA9"/>
<name>A0A067PKA9_9AGAM</name>
<evidence type="ECO:0000313" key="1">
    <source>
        <dbReference type="EMBL" id="KDQ55348.1"/>
    </source>
</evidence>
<dbReference type="Proteomes" id="UP000027265">
    <property type="component" value="Unassembled WGS sequence"/>
</dbReference>
<reference evidence="2" key="1">
    <citation type="journal article" date="2014" name="Proc. Natl. Acad. Sci. U.S.A.">
        <title>Extensive sampling of basidiomycete genomes demonstrates inadequacy of the white-rot/brown-rot paradigm for wood decay fungi.</title>
        <authorList>
            <person name="Riley R."/>
            <person name="Salamov A.A."/>
            <person name="Brown D.W."/>
            <person name="Nagy L.G."/>
            <person name="Floudas D."/>
            <person name="Held B.W."/>
            <person name="Levasseur A."/>
            <person name="Lombard V."/>
            <person name="Morin E."/>
            <person name="Otillar R."/>
            <person name="Lindquist E.A."/>
            <person name="Sun H."/>
            <person name="LaButti K.M."/>
            <person name="Schmutz J."/>
            <person name="Jabbour D."/>
            <person name="Luo H."/>
            <person name="Baker S.E."/>
            <person name="Pisabarro A.G."/>
            <person name="Walton J.D."/>
            <person name="Blanchette R.A."/>
            <person name="Henrissat B."/>
            <person name="Martin F."/>
            <person name="Cullen D."/>
            <person name="Hibbett D.S."/>
            <person name="Grigoriev I.V."/>
        </authorList>
    </citation>
    <scope>NUCLEOTIDE SEQUENCE [LARGE SCALE GENOMIC DNA]</scope>
    <source>
        <strain evidence="2">MUCL 33604</strain>
    </source>
</reference>
<protein>
    <submittedName>
        <fullName evidence="1">Uncharacterized protein</fullName>
    </submittedName>
</protein>
<evidence type="ECO:0000313" key="2">
    <source>
        <dbReference type="Proteomes" id="UP000027265"/>
    </source>
</evidence>
<sequence>MRVVELRRETQKWVRSEISLVLHINDVDAQPPLPISSNPSLSQPSMYAGPHLSLKTRPRGVECKVSESLDAMKVVELRRGDTEMGAIRGWVGHGRIFILTICLSDNHSTTSDPTHQFLNLPSTPDHIVPYKRGPGG</sequence>
<dbReference type="HOGENOM" id="CLU_1875736_0_0_1"/>
<gene>
    <name evidence="1" type="ORF">JAAARDRAFT_37361</name>
</gene>
<accession>A0A067PKA9</accession>
<proteinExistence type="predicted"/>